<evidence type="ECO:0000256" key="5">
    <source>
        <dbReference type="SAM" id="MobiDB-lite"/>
    </source>
</evidence>
<comment type="caution">
    <text evidence="9">The sequence shown here is derived from an EMBL/GenBank/DDBJ whole genome shotgun (WGS) entry which is preliminary data.</text>
</comment>
<dbReference type="Pfam" id="PF02709">
    <property type="entry name" value="Glyco_transf_7C"/>
    <property type="match status" value="1"/>
</dbReference>
<dbReference type="Gene3D" id="3.40.50.2000">
    <property type="entry name" value="Glycogen Phosphorylase B"/>
    <property type="match status" value="2"/>
</dbReference>
<evidence type="ECO:0000256" key="4">
    <source>
        <dbReference type="ARBA" id="ARBA00022679"/>
    </source>
</evidence>
<dbReference type="Gene3D" id="3.90.550.10">
    <property type="entry name" value="Spore Coat Polysaccharide Biosynthesis Protein SpsA, Chain A"/>
    <property type="match status" value="1"/>
</dbReference>
<gene>
    <name evidence="9" type="ORF">E4A49_07610</name>
</gene>
<dbReference type="CDD" id="cd00761">
    <property type="entry name" value="Glyco_tranf_GTA_type"/>
    <property type="match status" value="1"/>
</dbReference>
<protein>
    <submittedName>
        <fullName evidence="9">Glycosyltransferase</fullName>
    </submittedName>
</protein>
<evidence type="ECO:0000256" key="3">
    <source>
        <dbReference type="ARBA" id="ARBA00022676"/>
    </source>
</evidence>
<keyword evidence="3" id="KW-0328">Glycosyltransferase</keyword>
<dbReference type="RefSeq" id="WP_067189535.1">
    <property type="nucleotide sequence ID" value="NZ_SPKT01000013.1"/>
</dbReference>
<dbReference type="Pfam" id="PF13439">
    <property type="entry name" value="Glyco_transf_4"/>
    <property type="match status" value="1"/>
</dbReference>
<accession>A0ABY2JYX0</accession>
<dbReference type="Proteomes" id="UP000297477">
    <property type="component" value="Unassembled WGS sequence"/>
</dbReference>
<dbReference type="SUPFAM" id="SSF53756">
    <property type="entry name" value="UDP-Glycosyltransferase/glycogen phosphorylase"/>
    <property type="match status" value="1"/>
</dbReference>
<evidence type="ECO:0000313" key="9">
    <source>
        <dbReference type="EMBL" id="TFH98823.1"/>
    </source>
</evidence>
<comment type="similarity">
    <text evidence="2">Belongs to the glycosyltransferase 2 family.</text>
</comment>
<evidence type="ECO:0000259" key="7">
    <source>
        <dbReference type="Pfam" id="PF02709"/>
    </source>
</evidence>
<dbReference type="InterPro" id="IPR029044">
    <property type="entry name" value="Nucleotide-diphossugar_trans"/>
</dbReference>
<evidence type="ECO:0000313" key="10">
    <source>
        <dbReference type="Proteomes" id="UP000297477"/>
    </source>
</evidence>
<evidence type="ECO:0000256" key="2">
    <source>
        <dbReference type="ARBA" id="ARBA00006739"/>
    </source>
</evidence>
<reference evidence="9 10" key="1">
    <citation type="submission" date="2019-03" db="EMBL/GenBank/DDBJ databases">
        <title>Reclassification of Micrococcus aloeverae and Micrococcus yunnanensis as later heterotypic synonyms of Micrococcus luteus.</title>
        <authorList>
            <person name="Huang C.-H."/>
        </authorList>
    </citation>
    <scope>NUCLEOTIDE SEQUENCE [LARGE SCALE GENOMIC DNA]</scope>
    <source>
        <strain evidence="9 10">BCRC 12151</strain>
    </source>
</reference>
<organism evidence="9 10">
    <name type="scientific">Micrococcus lylae</name>
    <dbReference type="NCBI Taxonomy" id="1273"/>
    <lineage>
        <taxon>Bacteria</taxon>
        <taxon>Bacillati</taxon>
        <taxon>Actinomycetota</taxon>
        <taxon>Actinomycetes</taxon>
        <taxon>Micrococcales</taxon>
        <taxon>Micrococcaceae</taxon>
        <taxon>Micrococcus</taxon>
    </lineage>
</organism>
<keyword evidence="4" id="KW-0808">Transferase</keyword>
<dbReference type="EMBL" id="SPKT01000013">
    <property type="protein sequence ID" value="TFH98823.1"/>
    <property type="molecule type" value="Genomic_DNA"/>
</dbReference>
<feature type="domain" description="Glycosyltransferase subfamily 4-like N-terminal" evidence="8">
    <location>
        <begin position="63"/>
        <end position="174"/>
    </location>
</feature>
<dbReference type="InterPro" id="IPR028098">
    <property type="entry name" value="Glyco_trans_4-like_N"/>
</dbReference>
<dbReference type="InterPro" id="IPR027791">
    <property type="entry name" value="Galactosyl_T_C"/>
</dbReference>
<sequence length="687" mass="73979">MPLIVQPVPADHPYVRHLLPLPDSSPDGERDAAAGPSGPHGAGSGGDATATSVEHLPDPEVPGAEPGVWWPPSALTPEWIREHRPDVLHVHFGFEHFTPAQLQAAMDAADDVGTAVLVTVHDLENPHLPESEQPAHRVRLAVLLAAADEVVTLSTGAAEAVRKDYGREAIVIPHPHVLPLDREDEDAAGEGPGPGEELLVLVHAKDLRASVDPEPLLPAVAEGVRRLRAQGRPAQAVLEMQETTQDPVRADRLRASAEELGIRVWEHPRLDDASLHALLRRAAVSVLPYVRGTHSGWVEMCRDLGTPVVVTDVGAIASQVADTPLPGEQASEAGRPGEGVAVVGMQDPAAAAEAIRRMALSPRKPAPPLWRRTQRAQVASSHAAACARAVRTARRQHAERVAVLVITGDRDTHLARVLQALERQTRRPDEVVVVFMGQPDGQVPETDLPVTVGHVAADGHLPLAAARNRAAALASAEILVFLDVDCLPADGTVEQLAAEVAAHPHAMVMGTPRYLLPDWRERTGLAEAALPEDAALRAASVPHGARAHLPAGDSEQWHMVWTLVLAMRRSLLQAIGGLDEGYVGYGAEDTDLAFRARDAGMGLRFHPAEVFHQHHGVHRPPLNHLEDILVNARRFRAVHGLWPMEGWLREFAAAGLVDWDEDGGRLELRRRPTEQELAAAKVADAAY</sequence>
<dbReference type="InterPro" id="IPR001173">
    <property type="entry name" value="Glyco_trans_2-like"/>
</dbReference>
<feature type="domain" description="Galactosyltransferase C-terminal" evidence="7">
    <location>
        <begin position="560"/>
        <end position="612"/>
    </location>
</feature>
<comment type="pathway">
    <text evidence="1">Cell wall biogenesis; cell wall polysaccharide biosynthesis.</text>
</comment>
<feature type="domain" description="Glycosyltransferase 2-like" evidence="6">
    <location>
        <begin position="405"/>
        <end position="523"/>
    </location>
</feature>
<evidence type="ECO:0000259" key="6">
    <source>
        <dbReference type="Pfam" id="PF00535"/>
    </source>
</evidence>
<dbReference type="PANTHER" id="PTHR43179">
    <property type="entry name" value="RHAMNOSYLTRANSFERASE WBBL"/>
    <property type="match status" value="1"/>
</dbReference>
<feature type="region of interest" description="Disordered" evidence="5">
    <location>
        <begin position="14"/>
        <end position="69"/>
    </location>
</feature>
<keyword evidence="10" id="KW-1185">Reference proteome</keyword>
<name>A0ABY2JYX0_9MICC</name>
<dbReference type="SUPFAM" id="SSF53448">
    <property type="entry name" value="Nucleotide-diphospho-sugar transferases"/>
    <property type="match status" value="1"/>
</dbReference>
<evidence type="ECO:0000256" key="1">
    <source>
        <dbReference type="ARBA" id="ARBA00004776"/>
    </source>
</evidence>
<dbReference type="Pfam" id="PF00535">
    <property type="entry name" value="Glycos_transf_2"/>
    <property type="match status" value="1"/>
</dbReference>
<proteinExistence type="inferred from homology"/>
<dbReference type="PANTHER" id="PTHR43179:SF12">
    <property type="entry name" value="GALACTOFURANOSYLTRANSFERASE GLFT2"/>
    <property type="match status" value="1"/>
</dbReference>
<evidence type="ECO:0000259" key="8">
    <source>
        <dbReference type="Pfam" id="PF13439"/>
    </source>
</evidence>